<protein>
    <submittedName>
        <fullName evidence="4">HPt (Histidine-containing phosphotransfer) domain-containing protein</fullName>
    </submittedName>
</protein>
<gene>
    <name evidence="4" type="ORF">V5J35_004089</name>
</gene>
<dbReference type="PROSITE" id="PS50894">
    <property type="entry name" value="HPT"/>
    <property type="match status" value="1"/>
</dbReference>
<evidence type="ECO:0000256" key="2">
    <source>
        <dbReference type="PROSITE-ProRule" id="PRU00110"/>
    </source>
</evidence>
<dbReference type="EMBL" id="JBEWTB010000002">
    <property type="protein sequence ID" value="MET4758897.1"/>
    <property type="molecule type" value="Genomic_DNA"/>
</dbReference>
<keyword evidence="2" id="KW-0597">Phosphoprotein</keyword>
<evidence type="ECO:0000256" key="1">
    <source>
        <dbReference type="ARBA" id="ARBA00023012"/>
    </source>
</evidence>
<dbReference type="Pfam" id="PF01627">
    <property type="entry name" value="Hpt"/>
    <property type="match status" value="1"/>
</dbReference>
<evidence type="ECO:0000259" key="3">
    <source>
        <dbReference type="PROSITE" id="PS50894"/>
    </source>
</evidence>
<sequence length="143" mass="16660">MYWNNASWRYAPYSAHVEKRSQATAGGNEALADEMLDMLVKGLDNDLETLQRHARHDYHKGLLERVHRLHGSCRYCGVPELEESCYQLESLLKKNDQIDTSDIQGQLKHPFSAIQRLQHWYHKNSYSENKSMESRLPLQTVDS</sequence>
<dbReference type="Gene3D" id="1.20.120.160">
    <property type="entry name" value="HPT domain"/>
    <property type="match status" value="1"/>
</dbReference>
<dbReference type="SUPFAM" id="SSF47226">
    <property type="entry name" value="Histidine-containing phosphotransfer domain, HPT domain"/>
    <property type="match status" value="1"/>
</dbReference>
<keyword evidence="5" id="KW-1185">Reference proteome</keyword>
<name>A0ABV2SMA3_9GAMM</name>
<dbReference type="CDD" id="cd00088">
    <property type="entry name" value="HPT"/>
    <property type="match status" value="1"/>
</dbReference>
<accession>A0ABV2SMA3</accession>
<evidence type="ECO:0000313" key="5">
    <source>
        <dbReference type="Proteomes" id="UP001549366"/>
    </source>
</evidence>
<feature type="domain" description="HPt" evidence="3">
    <location>
        <begin position="28"/>
        <end position="124"/>
    </location>
</feature>
<dbReference type="InterPro" id="IPR036641">
    <property type="entry name" value="HPT_dom_sf"/>
</dbReference>
<dbReference type="Proteomes" id="UP001549366">
    <property type="component" value="Unassembled WGS sequence"/>
</dbReference>
<organism evidence="4 5">
    <name type="scientific">Endozoicomonas lisbonensis</name>
    <dbReference type="NCBI Taxonomy" id="3120522"/>
    <lineage>
        <taxon>Bacteria</taxon>
        <taxon>Pseudomonadati</taxon>
        <taxon>Pseudomonadota</taxon>
        <taxon>Gammaproteobacteria</taxon>
        <taxon>Oceanospirillales</taxon>
        <taxon>Endozoicomonadaceae</taxon>
        <taxon>Endozoicomonas</taxon>
    </lineage>
</organism>
<dbReference type="InterPro" id="IPR008207">
    <property type="entry name" value="Sig_transdc_His_kin_Hpt_dom"/>
</dbReference>
<feature type="modified residue" description="Phosphohistidine" evidence="2">
    <location>
        <position position="67"/>
    </location>
</feature>
<reference evidence="4 5" key="1">
    <citation type="submission" date="2024-06" db="EMBL/GenBank/DDBJ databases">
        <title>Genomic Encyclopedia of Type Strains, Phase V (KMG-V): Genome sequencing to study the core and pangenomes of soil and plant-associated prokaryotes.</title>
        <authorList>
            <person name="Whitman W."/>
        </authorList>
    </citation>
    <scope>NUCLEOTIDE SEQUENCE [LARGE SCALE GENOMIC DNA]</scope>
    <source>
        <strain evidence="4 5">NE40</strain>
    </source>
</reference>
<evidence type="ECO:0000313" key="4">
    <source>
        <dbReference type="EMBL" id="MET4758897.1"/>
    </source>
</evidence>
<proteinExistence type="predicted"/>
<dbReference type="RefSeq" id="WP_354008941.1">
    <property type="nucleotide sequence ID" value="NZ_JBEWTA010000001.1"/>
</dbReference>
<dbReference type="SMART" id="SM00073">
    <property type="entry name" value="HPT"/>
    <property type="match status" value="1"/>
</dbReference>
<comment type="caution">
    <text evidence="4">The sequence shown here is derived from an EMBL/GenBank/DDBJ whole genome shotgun (WGS) entry which is preliminary data.</text>
</comment>
<keyword evidence="1" id="KW-0902">Two-component regulatory system</keyword>